<evidence type="ECO:0000313" key="1">
    <source>
        <dbReference type="EMBL" id="KAJ7528096.1"/>
    </source>
</evidence>
<name>A0ACC2BEB1_DIPCM</name>
<organism evidence="1 2">
    <name type="scientific">Diphasiastrum complanatum</name>
    <name type="common">Issler's clubmoss</name>
    <name type="synonym">Lycopodium complanatum</name>
    <dbReference type="NCBI Taxonomy" id="34168"/>
    <lineage>
        <taxon>Eukaryota</taxon>
        <taxon>Viridiplantae</taxon>
        <taxon>Streptophyta</taxon>
        <taxon>Embryophyta</taxon>
        <taxon>Tracheophyta</taxon>
        <taxon>Lycopodiopsida</taxon>
        <taxon>Lycopodiales</taxon>
        <taxon>Lycopodiaceae</taxon>
        <taxon>Lycopodioideae</taxon>
        <taxon>Diphasiastrum</taxon>
    </lineage>
</organism>
<evidence type="ECO:0000313" key="2">
    <source>
        <dbReference type="Proteomes" id="UP001162992"/>
    </source>
</evidence>
<keyword evidence="2" id="KW-1185">Reference proteome</keyword>
<protein>
    <submittedName>
        <fullName evidence="1">Uncharacterized protein</fullName>
    </submittedName>
</protein>
<accession>A0ACC2BEB1</accession>
<reference evidence="2" key="1">
    <citation type="journal article" date="2024" name="Proc. Natl. Acad. Sci. U.S.A.">
        <title>Extraordinary preservation of gene collinearity over three hundred million years revealed in homosporous lycophytes.</title>
        <authorList>
            <person name="Li C."/>
            <person name="Wickell D."/>
            <person name="Kuo L.Y."/>
            <person name="Chen X."/>
            <person name="Nie B."/>
            <person name="Liao X."/>
            <person name="Peng D."/>
            <person name="Ji J."/>
            <person name="Jenkins J."/>
            <person name="Williams M."/>
            <person name="Shu S."/>
            <person name="Plott C."/>
            <person name="Barry K."/>
            <person name="Rajasekar S."/>
            <person name="Grimwood J."/>
            <person name="Han X."/>
            <person name="Sun S."/>
            <person name="Hou Z."/>
            <person name="He W."/>
            <person name="Dai G."/>
            <person name="Sun C."/>
            <person name="Schmutz J."/>
            <person name="Leebens-Mack J.H."/>
            <person name="Li F.W."/>
            <person name="Wang L."/>
        </authorList>
    </citation>
    <scope>NUCLEOTIDE SEQUENCE [LARGE SCALE GENOMIC DNA]</scope>
    <source>
        <strain evidence="2">cv. PW_Plant_1</strain>
    </source>
</reference>
<proteinExistence type="predicted"/>
<dbReference type="EMBL" id="CM055107">
    <property type="protein sequence ID" value="KAJ7528096.1"/>
    <property type="molecule type" value="Genomic_DNA"/>
</dbReference>
<sequence length="104" mass="11629">MARVENSTCASKHESKVTIQHLLQQYLGTFYVRMVTSPPSATISFSHITSGVHSIPVVDSDATPIVRLYGQKTSSVHDFKDKVQLTTYFGPSKRAVKWKFGWPS</sequence>
<dbReference type="Proteomes" id="UP001162992">
    <property type="component" value="Chromosome 16"/>
</dbReference>
<comment type="caution">
    <text evidence="1">The sequence shown here is derived from an EMBL/GenBank/DDBJ whole genome shotgun (WGS) entry which is preliminary data.</text>
</comment>
<gene>
    <name evidence="1" type="ORF">O6H91_16G083700</name>
</gene>